<evidence type="ECO:0000259" key="2">
    <source>
        <dbReference type="Pfam" id="PF03781"/>
    </source>
</evidence>
<evidence type="ECO:0000313" key="3">
    <source>
        <dbReference type="EMBL" id="RAW00827.1"/>
    </source>
</evidence>
<dbReference type="EMBL" id="QMFY01000005">
    <property type="protein sequence ID" value="RAW00827.1"/>
    <property type="molecule type" value="Genomic_DNA"/>
</dbReference>
<protein>
    <recommendedName>
        <fullName evidence="2">Sulfatase-modifying factor enzyme-like domain-containing protein</fullName>
    </recommendedName>
</protein>
<dbReference type="AlphaFoldDB" id="A0A364Y4R8"/>
<evidence type="ECO:0000313" key="4">
    <source>
        <dbReference type="Proteomes" id="UP000251889"/>
    </source>
</evidence>
<comment type="caution">
    <text evidence="3">The sequence shown here is derived from an EMBL/GenBank/DDBJ whole genome shotgun (WGS) entry which is preliminary data.</text>
</comment>
<dbReference type="Pfam" id="PF03781">
    <property type="entry name" value="FGE-sulfatase"/>
    <property type="match status" value="1"/>
</dbReference>
<gene>
    <name evidence="3" type="ORF">DQQ10_11305</name>
</gene>
<feature type="signal peptide" evidence="1">
    <location>
        <begin position="1"/>
        <end position="20"/>
    </location>
</feature>
<feature type="chain" id="PRO_5016974722" description="Sulfatase-modifying factor enzyme-like domain-containing protein" evidence="1">
    <location>
        <begin position="21"/>
        <end position="294"/>
    </location>
</feature>
<organism evidence="3 4">
    <name type="scientific">Pseudochryseolinea flava</name>
    <dbReference type="NCBI Taxonomy" id="2059302"/>
    <lineage>
        <taxon>Bacteria</taxon>
        <taxon>Pseudomonadati</taxon>
        <taxon>Bacteroidota</taxon>
        <taxon>Cytophagia</taxon>
        <taxon>Cytophagales</taxon>
        <taxon>Fulvivirgaceae</taxon>
        <taxon>Pseudochryseolinea</taxon>
    </lineage>
</organism>
<proteinExistence type="predicted"/>
<dbReference type="InterPro" id="IPR005532">
    <property type="entry name" value="SUMF_dom"/>
</dbReference>
<dbReference type="RefSeq" id="WP_112746984.1">
    <property type="nucleotide sequence ID" value="NZ_QMFY01000005.1"/>
</dbReference>
<dbReference type="Proteomes" id="UP000251889">
    <property type="component" value="Unassembled WGS sequence"/>
</dbReference>
<accession>A0A364Y4R8</accession>
<evidence type="ECO:0000256" key="1">
    <source>
        <dbReference type="SAM" id="SignalP"/>
    </source>
</evidence>
<name>A0A364Y4R8_9BACT</name>
<dbReference type="InterPro" id="IPR016187">
    <property type="entry name" value="CTDL_fold"/>
</dbReference>
<keyword evidence="4" id="KW-1185">Reference proteome</keyword>
<dbReference type="SUPFAM" id="SSF56436">
    <property type="entry name" value="C-type lectin-like"/>
    <property type="match status" value="1"/>
</dbReference>
<dbReference type="InterPro" id="IPR042095">
    <property type="entry name" value="SUMF_sf"/>
</dbReference>
<reference evidence="3 4" key="1">
    <citation type="submission" date="2018-06" db="EMBL/GenBank/DDBJ databases">
        <title>Chryseolinea flavus sp. nov., a member of the phylum Bacteroidetes isolated from soil.</title>
        <authorList>
            <person name="Li Y."/>
            <person name="Wang J."/>
        </authorList>
    </citation>
    <scope>NUCLEOTIDE SEQUENCE [LARGE SCALE GENOMIC DNA]</scope>
    <source>
        <strain evidence="3 4">SDU1-6</strain>
    </source>
</reference>
<dbReference type="Gene3D" id="3.90.1580.10">
    <property type="entry name" value="paralog of FGE (formylglycine-generating enzyme)"/>
    <property type="match status" value="1"/>
</dbReference>
<sequence>MRIRIFFITAMISFAIQVHAQTDDEFIKRNKLTPPGTAFLKGNVYLDETELTNIAWLEFLHYVALDSTREYYEAMLPDTMVWKRYDTPKIALGNSVDSTLSFTEHYLRYPGYRYFPVVGISFFQATEYCKWRSAAVTKTMNERLAKEKKDFRVSFTYVLPGIEELQYRAKENKKRKLSKKTVQEIKNFSSTFKDGREYHSACVAQPIGISDTGKEILISGVNWVGYIYENLTEGSFYNLLGNVSEMTNEQGTSFGGSWIHTMEEIKVLQTFPYHRPEFWLGFRCACSVSVTKIK</sequence>
<dbReference type="OrthoDB" id="979507at2"/>
<feature type="domain" description="Sulfatase-modifying factor enzyme-like" evidence="2">
    <location>
        <begin position="45"/>
        <end position="249"/>
    </location>
</feature>
<keyword evidence="1" id="KW-0732">Signal</keyword>